<dbReference type="EMBL" id="NOZR01000009">
    <property type="protein sequence ID" value="OYN79195.1"/>
    <property type="molecule type" value="Genomic_DNA"/>
</dbReference>
<accession>A0A255DPN3</accession>
<organism evidence="1 2">
    <name type="scientific">Mycolicibacterium sphagni</name>
    <dbReference type="NCBI Taxonomy" id="1786"/>
    <lineage>
        <taxon>Bacteria</taxon>
        <taxon>Bacillati</taxon>
        <taxon>Actinomycetota</taxon>
        <taxon>Actinomycetes</taxon>
        <taxon>Mycobacteriales</taxon>
        <taxon>Mycobacteriaceae</taxon>
        <taxon>Mycolicibacterium</taxon>
    </lineage>
</organism>
<dbReference type="AlphaFoldDB" id="A0A255DPN3"/>
<gene>
    <name evidence="1" type="ORF">CG716_12560</name>
</gene>
<evidence type="ECO:0000313" key="1">
    <source>
        <dbReference type="EMBL" id="OYN79195.1"/>
    </source>
</evidence>
<dbReference type="OrthoDB" id="4620456at2"/>
<dbReference type="Proteomes" id="UP000216063">
    <property type="component" value="Unassembled WGS sequence"/>
</dbReference>
<proteinExistence type="predicted"/>
<comment type="caution">
    <text evidence="1">The sequence shown here is derived from an EMBL/GenBank/DDBJ whole genome shotgun (WGS) entry which is preliminary data.</text>
</comment>
<reference evidence="1 2" key="1">
    <citation type="submission" date="2017-07" db="EMBL/GenBank/DDBJ databases">
        <title>The new phylogeny of genus Mycobacterium.</title>
        <authorList>
            <person name="Tortoli E."/>
            <person name="Trovato A."/>
            <person name="Cirillo D.M."/>
        </authorList>
    </citation>
    <scope>NUCLEOTIDE SEQUENCE [LARGE SCALE GENOMIC DNA]</scope>
    <source>
        <strain evidence="1 2">ATCC 33027</strain>
    </source>
</reference>
<dbReference type="RefSeq" id="WP_094479959.1">
    <property type="nucleotide sequence ID" value="NZ_JACKSC010000333.1"/>
</dbReference>
<keyword evidence="2" id="KW-1185">Reference proteome</keyword>
<evidence type="ECO:0000313" key="2">
    <source>
        <dbReference type="Proteomes" id="UP000216063"/>
    </source>
</evidence>
<protein>
    <submittedName>
        <fullName evidence="1">Uncharacterized protein</fullName>
    </submittedName>
</protein>
<sequence length="171" mass="18763">MTAPRPQLQKSAGVVRGYLDQINEIAQDAARRDDAGKWGIDGWVRLIHNLLDLNMRTYAGAVQVALAGPSWWLEPTSTKPVLPDPITVEKRPYPRSVSIVQPFARVGHSDTRIPLQGITLEPPILGPEQTSIQITLTDDRFTGANYTGTLRLRRADGAGQDSETVRVTVGL</sequence>
<name>A0A255DPN3_9MYCO</name>